<sequence>MEHGSKWYTEEEKQIALILLHLRHAKPPLPNWGRKRKRSAIQDHFPVPLHFTLTPLHHHAAAVASPSCDAQPLTAPSPATPLSFSPTESDEKLNNFRRKPSLPKRKEVYLKTIKDLTESIALLNQEVGNVKGYCDQLKAFNLKLKARKQELINGSKRKCKKANLEFSRSKQTDHVNASVNPSNSMAENEQHKQSESLLQLHMPMPMPNTHYYNQMSGQSQTRNGEGEGVAQFQRVSDHPTTSLQIPSSSSSAALGHVNSNKGPPAIPDLNFTPEEFTQVDPSQPLDERMANKDLSRAMAAQARQRRIQIFRLKNPIRTSKSICSYR</sequence>
<keyword evidence="3" id="KW-1185">Reference proteome</keyword>
<dbReference type="EMBL" id="JAYMYQ010000007">
    <property type="protein sequence ID" value="KAK7321808.1"/>
    <property type="molecule type" value="Genomic_DNA"/>
</dbReference>
<dbReference type="Proteomes" id="UP001367508">
    <property type="component" value="Unassembled WGS sequence"/>
</dbReference>
<gene>
    <name evidence="2" type="ORF">VNO77_32763</name>
</gene>
<dbReference type="AlphaFoldDB" id="A0AAN9KT46"/>
<organism evidence="2 3">
    <name type="scientific">Canavalia gladiata</name>
    <name type="common">Sword bean</name>
    <name type="synonym">Dolichos gladiatus</name>
    <dbReference type="NCBI Taxonomy" id="3824"/>
    <lineage>
        <taxon>Eukaryota</taxon>
        <taxon>Viridiplantae</taxon>
        <taxon>Streptophyta</taxon>
        <taxon>Embryophyta</taxon>
        <taxon>Tracheophyta</taxon>
        <taxon>Spermatophyta</taxon>
        <taxon>Magnoliopsida</taxon>
        <taxon>eudicotyledons</taxon>
        <taxon>Gunneridae</taxon>
        <taxon>Pentapetalae</taxon>
        <taxon>rosids</taxon>
        <taxon>fabids</taxon>
        <taxon>Fabales</taxon>
        <taxon>Fabaceae</taxon>
        <taxon>Papilionoideae</taxon>
        <taxon>50 kb inversion clade</taxon>
        <taxon>NPAAA clade</taxon>
        <taxon>indigoferoid/millettioid clade</taxon>
        <taxon>Phaseoleae</taxon>
        <taxon>Canavalia</taxon>
    </lineage>
</organism>
<name>A0AAN9KT46_CANGL</name>
<comment type="caution">
    <text evidence="2">The sequence shown here is derived from an EMBL/GenBank/DDBJ whole genome shotgun (WGS) entry which is preliminary data.</text>
</comment>
<feature type="compositionally biased region" description="Polar residues" evidence="1">
    <location>
        <begin position="174"/>
        <end position="187"/>
    </location>
</feature>
<evidence type="ECO:0000313" key="3">
    <source>
        <dbReference type="Proteomes" id="UP001367508"/>
    </source>
</evidence>
<proteinExistence type="predicted"/>
<evidence type="ECO:0000313" key="2">
    <source>
        <dbReference type="EMBL" id="KAK7321808.1"/>
    </source>
</evidence>
<feature type="region of interest" description="Disordered" evidence="1">
    <location>
        <begin position="167"/>
        <end position="188"/>
    </location>
</feature>
<accession>A0AAN9KT46</accession>
<evidence type="ECO:0000256" key="1">
    <source>
        <dbReference type="SAM" id="MobiDB-lite"/>
    </source>
</evidence>
<dbReference type="PANTHER" id="PTHR37614">
    <property type="entry name" value="OS02G0121400 PROTEIN"/>
    <property type="match status" value="1"/>
</dbReference>
<feature type="region of interest" description="Disordered" evidence="1">
    <location>
        <begin position="67"/>
        <end position="95"/>
    </location>
</feature>
<reference evidence="2 3" key="1">
    <citation type="submission" date="2024-01" db="EMBL/GenBank/DDBJ databases">
        <title>The genomes of 5 underutilized Papilionoideae crops provide insights into root nodulation and disease resistanc.</title>
        <authorList>
            <person name="Jiang F."/>
        </authorList>
    </citation>
    <scope>NUCLEOTIDE SEQUENCE [LARGE SCALE GENOMIC DNA]</scope>
    <source>
        <strain evidence="2">LVBAO_FW01</strain>
        <tissue evidence="2">Leaves</tissue>
    </source>
</reference>
<protein>
    <submittedName>
        <fullName evidence="2">Uncharacterized protein</fullName>
    </submittedName>
</protein>
<dbReference type="PANTHER" id="PTHR37614:SF2">
    <property type="entry name" value="OS02G0121400 PROTEIN"/>
    <property type="match status" value="1"/>
</dbReference>